<sequence>MLWWVMVSKQEPLESTVPRISVVVCTSGIRATIGHALEALLGQTLPAQDYEVVLVVNTAELSDYAQAKARLSTGLRKEHVQVRFAHEPCLGLSVARNTGIRVAEGRYVAFIDDDGLADPRWLEQIVTRFEADERVASVGGNIFPLFEVEPPSWVTPHLYPYFSCKTFSKDEEYLGPGLYFFGTNMAFRKDVLVASGGFDACLGRKGNNLLSNEEWTVFHYIDQQGLLKLSSPQVNVRHMIPPSRLMRWFFVRRLWWQGVSDTVFHLCVSGRGKGWVLRKAWNDFIGYYGNLSQKIRSGASTPHMAFFNFFRWGGILYALCATGKVSPCETNIKD</sequence>
<keyword evidence="2" id="KW-0808">Transferase</keyword>
<reference evidence="2 3" key="2">
    <citation type="journal article" date="2014" name="Genome Announc.">
        <title>Complete Genome Sequence of the Subsurface, Mesophilic Sulfate-Reducing Bacterium Desulfovibrio aespoeensis Aspo-2.</title>
        <authorList>
            <person name="Pedersen K."/>
            <person name="Bengtsson A."/>
            <person name="Edlund J."/>
            <person name="Rabe L."/>
            <person name="Hazen T."/>
            <person name="Chakraborty R."/>
            <person name="Goodwin L."/>
            <person name="Shapiro N."/>
        </authorList>
    </citation>
    <scope>NUCLEOTIDE SEQUENCE [LARGE SCALE GENOMIC DNA]</scope>
    <source>
        <strain evidence="3">ATCC 700646 / DSM 10631 / Aspo-2</strain>
    </source>
</reference>
<dbReference type="Proteomes" id="UP000002191">
    <property type="component" value="Chromosome"/>
</dbReference>
<dbReference type="PANTHER" id="PTHR43685:SF2">
    <property type="entry name" value="GLYCOSYLTRANSFERASE 2-LIKE DOMAIN-CONTAINING PROTEIN"/>
    <property type="match status" value="1"/>
</dbReference>
<keyword evidence="3" id="KW-1185">Reference proteome</keyword>
<dbReference type="InterPro" id="IPR001173">
    <property type="entry name" value="Glyco_trans_2-like"/>
</dbReference>
<dbReference type="SUPFAM" id="SSF53448">
    <property type="entry name" value="Nucleotide-diphospho-sugar transferases"/>
    <property type="match status" value="1"/>
</dbReference>
<dbReference type="eggNOG" id="COG1216">
    <property type="taxonomic scope" value="Bacteria"/>
</dbReference>
<dbReference type="GO" id="GO:0016740">
    <property type="term" value="F:transferase activity"/>
    <property type="evidence" value="ECO:0007669"/>
    <property type="project" value="UniProtKB-KW"/>
</dbReference>
<reference evidence="3" key="1">
    <citation type="submission" date="2010-12" db="EMBL/GenBank/DDBJ databases">
        <title>Complete sequence of Desulfovibrio aespoeensis Aspo-2.</title>
        <authorList>
            <consortium name="US DOE Joint Genome Institute"/>
            <person name="Lucas S."/>
            <person name="Copeland A."/>
            <person name="Lapidus A."/>
            <person name="Cheng J.-F."/>
            <person name="Goodwin L."/>
            <person name="Pitluck S."/>
            <person name="Chertkov O."/>
            <person name="Misra M."/>
            <person name="Detter J.C."/>
            <person name="Han C."/>
            <person name="Tapia R."/>
            <person name="Land M."/>
            <person name="Hauser L."/>
            <person name="Kyrpides N."/>
            <person name="Ivanova N."/>
            <person name="Ovchinnikova G."/>
            <person name="Pedersen K."/>
            <person name="Jagevall S."/>
            <person name="Hazen T."/>
            <person name="Woyke T."/>
        </authorList>
    </citation>
    <scope>NUCLEOTIDE SEQUENCE [LARGE SCALE GENOMIC DNA]</scope>
    <source>
        <strain evidence="3">ATCC 700646 / DSM 10631 / Aspo-2</strain>
    </source>
</reference>
<dbReference type="KEGG" id="das:Daes_0089"/>
<evidence type="ECO:0000259" key="1">
    <source>
        <dbReference type="Pfam" id="PF00535"/>
    </source>
</evidence>
<dbReference type="STRING" id="643562.Daes_0089"/>
<dbReference type="EMBL" id="CP002431">
    <property type="protein sequence ID" value="ADU61117.1"/>
    <property type="molecule type" value="Genomic_DNA"/>
</dbReference>
<proteinExistence type="predicted"/>
<protein>
    <submittedName>
        <fullName evidence="2">Glycosyl transferase family 2</fullName>
    </submittedName>
</protein>
<accession>E6VUH2</accession>
<dbReference type="CDD" id="cd00761">
    <property type="entry name" value="Glyco_tranf_GTA_type"/>
    <property type="match status" value="1"/>
</dbReference>
<evidence type="ECO:0000313" key="2">
    <source>
        <dbReference type="EMBL" id="ADU61117.1"/>
    </source>
</evidence>
<gene>
    <name evidence="2" type="ordered locus">Daes_0089</name>
</gene>
<dbReference type="PANTHER" id="PTHR43685">
    <property type="entry name" value="GLYCOSYLTRANSFERASE"/>
    <property type="match status" value="1"/>
</dbReference>
<dbReference type="HOGENOM" id="CLU_025996_19_2_7"/>
<dbReference type="AlphaFoldDB" id="E6VUH2"/>
<evidence type="ECO:0000313" key="3">
    <source>
        <dbReference type="Proteomes" id="UP000002191"/>
    </source>
</evidence>
<feature type="domain" description="Glycosyltransferase 2-like" evidence="1">
    <location>
        <begin position="21"/>
        <end position="192"/>
    </location>
</feature>
<dbReference type="Gene3D" id="3.90.550.10">
    <property type="entry name" value="Spore Coat Polysaccharide Biosynthesis Protein SpsA, Chain A"/>
    <property type="match status" value="1"/>
</dbReference>
<dbReference type="InterPro" id="IPR050834">
    <property type="entry name" value="Glycosyltransf_2"/>
</dbReference>
<organism evidence="2 3">
    <name type="scientific">Pseudodesulfovibrio aespoeensis (strain ATCC 700646 / DSM 10631 / Aspo-2)</name>
    <name type="common">Desulfovibrio aespoeensis</name>
    <dbReference type="NCBI Taxonomy" id="643562"/>
    <lineage>
        <taxon>Bacteria</taxon>
        <taxon>Pseudomonadati</taxon>
        <taxon>Thermodesulfobacteriota</taxon>
        <taxon>Desulfovibrionia</taxon>
        <taxon>Desulfovibrionales</taxon>
        <taxon>Desulfovibrionaceae</taxon>
    </lineage>
</organism>
<dbReference type="Pfam" id="PF00535">
    <property type="entry name" value="Glycos_transf_2"/>
    <property type="match status" value="1"/>
</dbReference>
<dbReference type="InterPro" id="IPR029044">
    <property type="entry name" value="Nucleotide-diphossugar_trans"/>
</dbReference>
<name>E6VUH2_PSEA9</name>